<proteinExistence type="predicted"/>
<dbReference type="Gene3D" id="3.40.50.300">
    <property type="entry name" value="P-loop containing nucleotide triphosphate hydrolases"/>
    <property type="match status" value="1"/>
</dbReference>
<accession>A0A2T0J7G9</accession>
<comment type="caution">
    <text evidence="1">The sequence shown here is derived from an EMBL/GenBank/DDBJ whole genome shotgun (WGS) entry which is preliminary data.</text>
</comment>
<gene>
    <name evidence="1" type="ORF">CLV67_1542</name>
</gene>
<organism evidence="1 2">
    <name type="scientific">Actinoplanes italicus</name>
    <dbReference type="NCBI Taxonomy" id="113567"/>
    <lineage>
        <taxon>Bacteria</taxon>
        <taxon>Bacillati</taxon>
        <taxon>Actinomycetota</taxon>
        <taxon>Actinomycetes</taxon>
        <taxon>Micromonosporales</taxon>
        <taxon>Micromonosporaceae</taxon>
        <taxon>Actinoplanes</taxon>
    </lineage>
</organism>
<protein>
    <recommendedName>
        <fullName evidence="3">FtsK/SpoIIIE family protein</fullName>
    </recommendedName>
</protein>
<evidence type="ECO:0000313" key="1">
    <source>
        <dbReference type="EMBL" id="PRX03491.1"/>
    </source>
</evidence>
<keyword evidence="2" id="KW-1185">Reference proteome</keyword>
<reference evidence="1 2" key="1">
    <citation type="submission" date="2018-03" db="EMBL/GenBank/DDBJ databases">
        <title>Genomic Encyclopedia of Archaeal and Bacterial Type Strains, Phase II (KMG-II): from individual species to whole genera.</title>
        <authorList>
            <person name="Goeker M."/>
        </authorList>
    </citation>
    <scope>NUCLEOTIDE SEQUENCE [LARGE SCALE GENOMIC DNA]</scope>
    <source>
        <strain evidence="1 2">DSM 43146</strain>
    </source>
</reference>
<dbReference type="AlphaFoldDB" id="A0A2T0J7G9"/>
<evidence type="ECO:0008006" key="3">
    <source>
        <dbReference type="Google" id="ProtNLM"/>
    </source>
</evidence>
<dbReference type="EMBL" id="PVMZ01000054">
    <property type="protein sequence ID" value="PRX03491.1"/>
    <property type="molecule type" value="Genomic_DNA"/>
</dbReference>
<dbReference type="InterPro" id="IPR027417">
    <property type="entry name" value="P-loop_NTPase"/>
</dbReference>
<name>A0A2T0J7G9_9ACTN</name>
<sequence length="107" mass="11593">MAVERRLRRIHDEIIALDDEEPFTEPSVDTPAILIGIDDADSLLHAAPGLVASFERIAVEGPAAGIAVILITSDITLSSFGGSTVLRDAVLKGNQVDHHPDYRPQRR</sequence>
<dbReference type="Proteomes" id="UP000239415">
    <property type="component" value="Unassembled WGS sequence"/>
</dbReference>
<evidence type="ECO:0000313" key="2">
    <source>
        <dbReference type="Proteomes" id="UP000239415"/>
    </source>
</evidence>